<protein>
    <submittedName>
        <fullName evidence="1">DUF3284 domain-containing protein</fullName>
    </submittedName>
</protein>
<dbReference type="EMBL" id="QXXA01000010">
    <property type="protein sequence ID" value="NBI07205.1"/>
    <property type="molecule type" value="Genomic_DNA"/>
</dbReference>
<gene>
    <name evidence="1" type="ORF">D3Z33_10105</name>
</gene>
<accession>A0A845QXJ5</accession>
<dbReference type="InterPro" id="IPR021701">
    <property type="entry name" value="DUF3284"/>
</dbReference>
<reference evidence="1 2" key="1">
    <citation type="submission" date="2018-08" db="EMBL/GenBank/DDBJ databases">
        <title>Murine metabolic-syndrome-specific gut microbial biobank.</title>
        <authorList>
            <person name="Liu C."/>
        </authorList>
    </citation>
    <scope>NUCLEOTIDE SEQUENCE [LARGE SCALE GENOMIC DNA]</scope>
    <source>
        <strain evidence="1 2">583</strain>
    </source>
</reference>
<organism evidence="1 2">
    <name type="scientific">Senegalia massiliensis</name>
    <dbReference type="NCBI Taxonomy" id="1720316"/>
    <lineage>
        <taxon>Bacteria</taxon>
        <taxon>Bacillati</taxon>
        <taxon>Bacillota</taxon>
        <taxon>Clostridia</taxon>
        <taxon>Eubacteriales</taxon>
        <taxon>Clostridiaceae</taxon>
        <taxon>Senegalia</taxon>
    </lineage>
</organism>
<comment type="caution">
    <text evidence="1">The sequence shown here is derived from an EMBL/GenBank/DDBJ whole genome shotgun (WGS) entry which is preliminary data.</text>
</comment>
<dbReference type="AlphaFoldDB" id="A0A845QXJ5"/>
<dbReference type="OrthoDB" id="1956914at2"/>
<proteinExistence type="predicted"/>
<keyword evidence="2" id="KW-1185">Reference proteome</keyword>
<name>A0A845QXJ5_9CLOT</name>
<sequence>MEVNLDLDVNKEEFFEFIYESIIKDIEESTGKKLSKEDIIQSYKYDKNLKNKLGRAGNVEVTILEFVPYKKYVAEFKSNQGKNIISYEINNLNNEKINVTYFEDYIAPDKLKDWNFKLMNFFYKKKSMKRAESILKNIERYIKNKKEEMYI</sequence>
<evidence type="ECO:0000313" key="1">
    <source>
        <dbReference type="EMBL" id="NBI07205.1"/>
    </source>
</evidence>
<dbReference type="Proteomes" id="UP000467132">
    <property type="component" value="Unassembled WGS sequence"/>
</dbReference>
<dbReference type="RefSeq" id="WP_160197666.1">
    <property type="nucleotide sequence ID" value="NZ_QXXA01000010.1"/>
</dbReference>
<evidence type="ECO:0000313" key="2">
    <source>
        <dbReference type="Proteomes" id="UP000467132"/>
    </source>
</evidence>
<dbReference type="Pfam" id="PF11687">
    <property type="entry name" value="DUF3284"/>
    <property type="match status" value="1"/>
</dbReference>